<dbReference type="SUPFAM" id="SSF103515">
    <property type="entry name" value="Autotransporter"/>
    <property type="match status" value="1"/>
</dbReference>
<dbReference type="Pfam" id="PF13018">
    <property type="entry name" value="ESPR"/>
    <property type="match status" value="1"/>
</dbReference>
<dbReference type="Pfam" id="PF03797">
    <property type="entry name" value="Autotransporter"/>
    <property type="match status" value="1"/>
</dbReference>
<dbReference type="Gene3D" id="2.40.128.130">
    <property type="entry name" value="Autotransporter beta-domain"/>
    <property type="match status" value="1"/>
</dbReference>
<gene>
    <name evidence="3" type="ORF">WMO13_02250</name>
</gene>
<dbReference type="SUPFAM" id="SSF51126">
    <property type="entry name" value="Pectin lyase-like"/>
    <property type="match status" value="1"/>
</dbReference>
<organism evidence="3 4">
    <name type="scientific">Ignatzschineria larvae DSM 13226</name>
    <dbReference type="NCBI Taxonomy" id="1111732"/>
    <lineage>
        <taxon>Bacteria</taxon>
        <taxon>Pseudomonadati</taxon>
        <taxon>Pseudomonadota</taxon>
        <taxon>Gammaproteobacteria</taxon>
        <taxon>Cardiobacteriales</taxon>
        <taxon>Ignatzschineriaceae</taxon>
        <taxon>Ignatzschineria</taxon>
    </lineage>
</organism>
<dbReference type="InterPro" id="IPR036709">
    <property type="entry name" value="Autotransporte_beta_dom_sf"/>
</dbReference>
<evidence type="ECO:0000259" key="2">
    <source>
        <dbReference type="PROSITE" id="PS51208"/>
    </source>
</evidence>
<dbReference type="EMBL" id="CP150637">
    <property type="protein sequence ID" value="WZW88221.1"/>
    <property type="molecule type" value="Genomic_DNA"/>
</dbReference>
<evidence type="ECO:0000313" key="4">
    <source>
        <dbReference type="Proteomes" id="UP001449178"/>
    </source>
</evidence>
<keyword evidence="1" id="KW-0843">Virulence</keyword>
<dbReference type="InterPro" id="IPR006315">
    <property type="entry name" value="OM_autotransptr_brl_dom"/>
</dbReference>
<name>A0ABZ3C168_9GAMM</name>
<feature type="domain" description="Autotransporter" evidence="2">
    <location>
        <begin position="672"/>
        <end position="943"/>
    </location>
</feature>
<reference evidence="3 4" key="1">
    <citation type="submission" date="2024-03" db="EMBL/GenBank/DDBJ databases">
        <title>Complete Genome Sequence and Annotation of Ignatzschineria larvae DSM 13226.</title>
        <authorList>
            <person name="Cantrell E."/>
            <person name="Burcham Z.M."/>
        </authorList>
    </citation>
    <scope>NUCLEOTIDE SEQUENCE [LARGE SCALE GENOMIC DNA]</scope>
    <source>
        <strain evidence="3 4">DSM 13226</strain>
    </source>
</reference>
<evidence type="ECO:0000256" key="1">
    <source>
        <dbReference type="ARBA" id="ARBA00023026"/>
    </source>
</evidence>
<proteinExistence type="predicted"/>
<dbReference type="PROSITE" id="PS51208">
    <property type="entry name" value="AUTOTRANSPORTER"/>
    <property type="match status" value="1"/>
</dbReference>
<dbReference type="PANTHER" id="PTHR12338">
    <property type="entry name" value="AUTOTRANSPORTER"/>
    <property type="match status" value="1"/>
</dbReference>
<dbReference type="InterPro" id="IPR024973">
    <property type="entry name" value="ESPR"/>
</dbReference>
<sequence>MNSVFKVIWNHTLQRWDVTSEVSVAYKKSKQNRIRTRMASVLSSALILGSVAFANENIAVKGGDIYSIKDKAEWTMGNITVDGFKIEEVPPAEGSSDEPKKIEKPSTAEISNIKKLTTGDIVATDKGKVDLINVDKGTLGNITLESGGHFEVKGTQAPDKYSKDRYSNIRTGDITIRDGGKFTAERYSKIEADNIHVTGKDSHMQIGVDKKPDPNPNITTPVNIYEYSTSLKAKEINIDNGAILAVGRSAVDMQDYEAKLRIETDKLVVGPASFIEKTIEGSSTEKPKESVETVLDLTGAISRSGSSILDMTSIELIEISGGKVKGLDDTSAKIKVKDLTFKNIAGSHLKANDIRVSGNLLFEVGLDPVSGKDNFMKKTGTPEKLSILDIKYLDLGTNSKGVFVADKLSITEGNIATKTMPEIIKSSYGNKDQSISINNKGALDFKGNQDFEFELVDGNPELVLSESNLKKEGEVDSVLTILTKVSVKEKGKLSGNGFIDNLLTLSGGDLYVGNAGTNNAGTGHLAVKDLKIENDYGFANLHFGFSAHQADRLTILNSAHGYGAVYIYPQGQVKELATSEGLLLVDASTIPELNEDKKPANTLDLQLANRVAIGLYEYELVKRENVEGANGAGAQWYLTYDKNEIAPQANAYLANLAVSNKMFTLSYQDREYIEDGEGMWLNIKNSYNKFKGNHTDRIESKINYFVLRVGNDLVDEDDYSAGWLASYGAASGDSKNRYENRTADSKVHGFSVGGYGTYFFDQDKNTYLDASLQYVRTSNKVEGDDKPTENYKADGFVASLELGTDIEFARDWSFVPSTQVTWSDVKAKKHRAEDGTNYSSNRGNLEWRLGALIKAKESFMDGMITPYVGANYILNSNAPEVKVEYAGMENDVALAGSKSIYQLIMGTDVKFSKDLHLSGELSHTMGQDKYRDTKVKVNMRYIY</sequence>
<dbReference type="InterPro" id="IPR011050">
    <property type="entry name" value="Pectin_lyase_fold/virulence"/>
</dbReference>
<dbReference type="Proteomes" id="UP001449178">
    <property type="component" value="Chromosome"/>
</dbReference>
<accession>A0ABZ3C168</accession>
<keyword evidence="4" id="KW-1185">Reference proteome</keyword>
<protein>
    <submittedName>
        <fullName evidence="3">Autotransporter outer membrane beta-barrel domain-containing protein</fullName>
    </submittedName>
</protein>
<dbReference type="SMART" id="SM00869">
    <property type="entry name" value="Autotransporter"/>
    <property type="match status" value="1"/>
</dbReference>
<dbReference type="NCBIfam" id="TIGR01414">
    <property type="entry name" value="autotrans_barl"/>
    <property type="match status" value="1"/>
</dbReference>
<evidence type="ECO:0000313" key="3">
    <source>
        <dbReference type="EMBL" id="WZW88221.1"/>
    </source>
</evidence>
<dbReference type="PANTHER" id="PTHR12338:SF5">
    <property type="entry name" value="ANTIGEN 43-RELATED"/>
    <property type="match status" value="1"/>
</dbReference>
<dbReference type="InterPro" id="IPR005546">
    <property type="entry name" value="Autotransporte_beta"/>
</dbReference>
<dbReference type="InterPro" id="IPR050909">
    <property type="entry name" value="Bact_Autotransporter_VF"/>
</dbReference>
<dbReference type="RefSeq" id="WP_342386890.1">
    <property type="nucleotide sequence ID" value="NZ_CP150637.1"/>
</dbReference>